<dbReference type="SUPFAM" id="SSF103473">
    <property type="entry name" value="MFS general substrate transporter"/>
    <property type="match status" value="1"/>
</dbReference>
<feature type="transmembrane region" description="Helical" evidence="7">
    <location>
        <begin position="342"/>
        <end position="364"/>
    </location>
</feature>
<dbReference type="KEGG" id="psua:FLK61_41295"/>
<feature type="transmembrane region" description="Helical" evidence="7">
    <location>
        <begin position="165"/>
        <end position="185"/>
    </location>
</feature>
<evidence type="ECO:0000256" key="6">
    <source>
        <dbReference type="ARBA" id="ARBA00023136"/>
    </source>
</evidence>
<feature type="transmembrane region" description="Helical" evidence="7">
    <location>
        <begin position="288"/>
        <end position="306"/>
    </location>
</feature>
<feature type="transmembrane region" description="Helical" evidence="7">
    <location>
        <begin position="256"/>
        <end position="276"/>
    </location>
</feature>
<feature type="transmembrane region" description="Helical" evidence="7">
    <location>
        <begin position="312"/>
        <end position="330"/>
    </location>
</feature>
<evidence type="ECO:0000256" key="3">
    <source>
        <dbReference type="ARBA" id="ARBA00022475"/>
    </source>
</evidence>
<feature type="transmembrane region" description="Helical" evidence="7">
    <location>
        <begin position="376"/>
        <end position="394"/>
    </location>
</feature>
<keyword evidence="3" id="KW-1003">Cell membrane</keyword>
<proteinExistence type="predicted"/>
<dbReference type="AlphaFoldDB" id="A0A859FJQ6"/>
<keyword evidence="9" id="KW-1185">Reference proteome</keyword>
<evidence type="ECO:0000256" key="5">
    <source>
        <dbReference type="ARBA" id="ARBA00022989"/>
    </source>
</evidence>
<feature type="transmembrane region" description="Helical" evidence="7">
    <location>
        <begin position="41"/>
        <end position="61"/>
    </location>
</feature>
<name>A0A859FJQ6_9BACI</name>
<evidence type="ECO:0000313" key="9">
    <source>
        <dbReference type="Proteomes" id="UP000318138"/>
    </source>
</evidence>
<keyword evidence="6 7" id="KW-0472">Membrane</keyword>
<comment type="subcellular location">
    <subcellularLocation>
        <location evidence="1">Cell membrane</location>
        <topology evidence="1">Multi-pass membrane protein</topology>
    </subcellularLocation>
</comment>
<keyword evidence="4 7" id="KW-0812">Transmembrane</keyword>
<dbReference type="RefSeq" id="WP_176010995.1">
    <property type="nucleotide sequence ID" value="NZ_CP041372.2"/>
</dbReference>
<accession>A0A859FJQ6</accession>
<organism evidence="8 9">
    <name type="scientific">Paenalkalicoccus suaedae</name>
    <dbReference type="NCBI Taxonomy" id="2592382"/>
    <lineage>
        <taxon>Bacteria</taxon>
        <taxon>Bacillati</taxon>
        <taxon>Bacillota</taxon>
        <taxon>Bacilli</taxon>
        <taxon>Bacillales</taxon>
        <taxon>Bacillaceae</taxon>
        <taxon>Paenalkalicoccus</taxon>
    </lineage>
</organism>
<keyword evidence="2" id="KW-0813">Transport</keyword>
<dbReference type="Gene3D" id="1.20.1250.20">
    <property type="entry name" value="MFS general substrate transporter like domains"/>
    <property type="match status" value="1"/>
</dbReference>
<dbReference type="PANTHER" id="PTHR23513">
    <property type="entry name" value="INTEGRAL MEMBRANE EFFLUX PROTEIN-RELATED"/>
    <property type="match status" value="1"/>
</dbReference>
<evidence type="ECO:0000256" key="2">
    <source>
        <dbReference type="ARBA" id="ARBA00022448"/>
    </source>
</evidence>
<protein>
    <submittedName>
        <fullName evidence="8">MFS transporter</fullName>
    </submittedName>
</protein>
<feature type="transmembrane region" description="Helical" evidence="7">
    <location>
        <begin position="9"/>
        <end position="35"/>
    </location>
</feature>
<dbReference type="Proteomes" id="UP000318138">
    <property type="component" value="Chromosome"/>
</dbReference>
<gene>
    <name evidence="8" type="ORF">FLK61_41295</name>
</gene>
<evidence type="ECO:0000256" key="7">
    <source>
        <dbReference type="SAM" id="Phobius"/>
    </source>
</evidence>
<reference evidence="9" key="1">
    <citation type="submission" date="2019-07" db="EMBL/GenBank/DDBJ databases">
        <title>Bacillus alkalisoli sp. nov. isolated from saline soil.</title>
        <authorList>
            <person name="Sun J.-Q."/>
            <person name="Xu L."/>
        </authorList>
    </citation>
    <scope>NUCLEOTIDE SEQUENCE [LARGE SCALE GENOMIC DNA]</scope>
    <source>
        <strain evidence="9">M4U3P1</strain>
    </source>
</reference>
<evidence type="ECO:0000256" key="1">
    <source>
        <dbReference type="ARBA" id="ARBA00004651"/>
    </source>
</evidence>
<dbReference type="InterPro" id="IPR036259">
    <property type="entry name" value="MFS_trans_sf"/>
</dbReference>
<dbReference type="GO" id="GO:0005886">
    <property type="term" value="C:plasma membrane"/>
    <property type="evidence" value="ECO:0007669"/>
    <property type="project" value="UniProtKB-SubCell"/>
</dbReference>
<dbReference type="InterPro" id="IPR010290">
    <property type="entry name" value="TM_effector"/>
</dbReference>
<sequence>MSILKNKNFLYMFLGRITTNIGDSLYTVAAMWLVYDLGGSTFFTGLAGFLTLFPRLIQFLSGPLLDRISIRKLLLTTQLLQAALLLLIPLAAYAGYLTVGLVLIISPILTTLNMLVYPAQIAALPKLVNNKDLSQANSLFAVAYQGIEIACNALAGVLIVTIGAISIYLLDSVMFMLGALLFSFIRLPKQVATPKTATSIKSTLSTYKRELTEGISILFSNTFSRLLLGVLVINFVGGATFVVLPAFSEQRGGAEIFGFLLMAQAIGSLAGALLAPYLRLENIGIGRVYAIAFLISGTLWATSIFIPTTWLMIVIYGLAWFPGGVTNILINTAIQKGIPKHLLGRVFAASMSVSGIAMPLGSLIGGSTGALLGPTPIIAASGAIVLGVGIFWLIDTTTRSLPNQHDISEETFVKTPSQIRNVSS</sequence>
<dbReference type="Pfam" id="PF05977">
    <property type="entry name" value="MFS_3"/>
    <property type="match status" value="1"/>
</dbReference>
<dbReference type="CDD" id="cd06173">
    <property type="entry name" value="MFS_MefA_like"/>
    <property type="match status" value="1"/>
</dbReference>
<keyword evidence="5 7" id="KW-1133">Transmembrane helix</keyword>
<dbReference type="EMBL" id="CP041372">
    <property type="protein sequence ID" value="QKS73029.1"/>
    <property type="molecule type" value="Genomic_DNA"/>
</dbReference>
<evidence type="ECO:0000256" key="4">
    <source>
        <dbReference type="ARBA" id="ARBA00022692"/>
    </source>
</evidence>
<evidence type="ECO:0000313" key="8">
    <source>
        <dbReference type="EMBL" id="QKS73029.1"/>
    </source>
</evidence>
<dbReference type="PANTHER" id="PTHR23513:SF6">
    <property type="entry name" value="MAJOR FACILITATOR SUPERFAMILY ASSOCIATED DOMAIN-CONTAINING PROTEIN"/>
    <property type="match status" value="1"/>
</dbReference>
<feature type="transmembrane region" description="Helical" evidence="7">
    <location>
        <begin position="226"/>
        <end position="244"/>
    </location>
</feature>